<gene>
    <name evidence="1" type="ORF">DPMN_028265</name>
</gene>
<evidence type="ECO:0000313" key="1">
    <source>
        <dbReference type="EMBL" id="KAH3865226.1"/>
    </source>
</evidence>
<evidence type="ECO:0000313" key="2">
    <source>
        <dbReference type="Proteomes" id="UP000828390"/>
    </source>
</evidence>
<proteinExistence type="predicted"/>
<dbReference type="AlphaFoldDB" id="A0A9D4LYP2"/>
<keyword evidence="2" id="KW-1185">Reference proteome</keyword>
<dbReference type="Proteomes" id="UP000828390">
    <property type="component" value="Unassembled WGS sequence"/>
</dbReference>
<accession>A0A9D4LYP2</accession>
<sequence>MMIDDDIALIKLKFKCKGDRKVKFEHEVSRLARRILRQLFKRINSECSSGKRERERDQNRNSEVELVSFISRSLCDNLLERSGNSLFIYRHFCLMSRALLPHDRVTSGNSLFIYRHFCLMSRALLPHE</sequence>
<reference evidence="1" key="2">
    <citation type="submission" date="2020-11" db="EMBL/GenBank/DDBJ databases">
        <authorList>
            <person name="McCartney M.A."/>
            <person name="Auch B."/>
            <person name="Kono T."/>
            <person name="Mallez S."/>
            <person name="Becker A."/>
            <person name="Gohl D.M."/>
            <person name="Silverstein K.A.T."/>
            <person name="Koren S."/>
            <person name="Bechman K.B."/>
            <person name="Herman A."/>
            <person name="Abrahante J.E."/>
            <person name="Garbe J."/>
        </authorList>
    </citation>
    <scope>NUCLEOTIDE SEQUENCE</scope>
    <source>
        <strain evidence="1">Duluth1</strain>
        <tissue evidence="1">Whole animal</tissue>
    </source>
</reference>
<protein>
    <submittedName>
        <fullName evidence="1">Uncharacterized protein</fullName>
    </submittedName>
</protein>
<name>A0A9D4LYP2_DREPO</name>
<reference evidence="1" key="1">
    <citation type="journal article" date="2019" name="bioRxiv">
        <title>The Genome of the Zebra Mussel, Dreissena polymorpha: A Resource for Invasive Species Research.</title>
        <authorList>
            <person name="McCartney M.A."/>
            <person name="Auch B."/>
            <person name="Kono T."/>
            <person name="Mallez S."/>
            <person name="Zhang Y."/>
            <person name="Obille A."/>
            <person name="Becker A."/>
            <person name="Abrahante J.E."/>
            <person name="Garbe J."/>
            <person name="Badalamenti J.P."/>
            <person name="Herman A."/>
            <person name="Mangelson H."/>
            <person name="Liachko I."/>
            <person name="Sullivan S."/>
            <person name="Sone E.D."/>
            <person name="Koren S."/>
            <person name="Silverstein K.A.T."/>
            <person name="Beckman K.B."/>
            <person name="Gohl D.M."/>
        </authorList>
    </citation>
    <scope>NUCLEOTIDE SEQUENCE</scope>
    <source>
        <strain evidence="1">Duluth1</strain>
        <tissue evidence="1">Whole animal</tissue>
    </source>
</reference>
<dbReference type="EMBL" id="JAIWYP010000002">
    <property type="protein sequence ID" value="KAH3865226.1"/>
    <property type="molecule type" value="Genomic_DNA"/>
</dbReference>
<organism evidence="1 2">
    <name type="scientific">Dreissena polymorpha</name>
    <name type="common">Zebra mussel</name>
    <name type="synonym">Mytilus polymorpha</name>
    <dbReference type="NCBI Taxonomy" id="45954"/>
    <lineage>
        <taxon>Eukaryota</taxon>
        <taxon>Metazoa</taxon>
        <taxon>Spiralia</taxon>
        <taxon>Lophotrochozoa</taxon>
        <taxon>Mollusca</taxon>
        <taxon>Bivalvia</taxon>
        <taxon>Autobranchia</taxon>
        <taxon>Heteroconchia</taxon>
        <taxon>Euheterodonta</taxon>
        <taxon>Imparidentia</taxon>
        <taxon>Neoheterodontei</taxon>
        <taxon>Myida</taxon>
        <taxon>Dreissenoidea</taxon>
        <taxon>Dreissenidae</taxon>
        <taxon>Dreissena</taxon>
    </lineage>
</organism>
<comment type="caution">
    <text evidence="1">The sequence shown here is derived from an EMBL/GenBank/DDBJ whole genome shotgun (WGS) entry which is preliminary data.</text>
</comment>